<proteinExistence type="predicted"/>
<dbReference type="EMBL" id="BAABKC010000057">
    <property type="protein sequence ID" value="GAA5062167.1"/>
    <property type="molecule type" value="Genomic_DNA"/>
</dbReference>
<organism evidence="2 3">
    <name type="scientific">Streptomyces similanensis</name>
    <dbReference type="NCBI Taxonomy" id="1274988"/>
    <lineage>
        <taxon>Bacteria</taxon>
        <taxon>Bacillati</taxon>
        <taxon>Actinomycetota</taxon>
        <taxon>Actinomycetes</taxon>
        <taxon>Kitasatosporales</taxon>
        <taxon>Streptomycetaceae</taxon>
        <taxon>Streptomyces</taxon>
    </lineage>
</organism>
<feature type="region of interest" description="Disordered" evidence="1">
    <location>
        <begin position="1"/>
        <end position="36"/>
    </location>
</feature>
<accession>A0ABP9KN34</accession>
<dbReference type="Proteomes" id="UP001500124">
    <property type="component" value="Unassembled WGS sequence"/>
</dbReference>
<name>A0ABP9KN34_9ACTN</name>
<gene>
    <name evidence="2" type="ORF">GCM10023336_40260</name>
</gene>
<protein>
    <submittedName>
        <fullName evidence="2">Uncharacterized protein</fullName>
    </submittedName>
</protein>
<evidence type="ECO:0000256" key="1">
    <source>
        <dbReference type="SAM" id="MobiDB-lite"/>
    </source>
</evidence>
<reference evidence="3" key="1">
    <citation type="journal article" date="2019" name="Int. J. Syst. Evol. Microbiol.">
        <title>The Global Catalogue of Microorganisms (GCM) 10K type strain sequencing project: providing services to taxonomists for standard genome sequencing and annotation.</title>
        <authorList>
            <consortium name="The Broad Institute Genomics Platform"/>
            <consortium name="The Broad Institute Genome Sequencing Center for Infectious Disease"/>
            <person name="Wu L."/>
            <person name="Ma J."/>
        </authorList>
    </citation>
    <scope>NUCLEOTIDE SEQUENCE [LARGE SCALE GENOMIC DNA]</scope>
    <source>
        <strain evidence="3">JCM 18410</strain>
    </source>
</reference>
<evidence type="ECO:0000313" key="2">
    <source>
        <dbReference type="EMBL" id="GAA5062167.1"/>
    </source>
</evidence>
<feature type="compositionally biased region" description="Low complexity" evidence="1">
    <location>
        <begin position="100"/>
        <end position="118"/>
    </location>
</feature>
<sequence length="151" mass="15825">MPRPIPPISEPLVIGGVGGSGDAPETGSGLSPSRMARHSRRLQLFRPYSANAACVTERGWVAPAPSIRTSAAGRSRRARVLTTEIVLSANRCTGGRPYGAARATSCASPPSPPYTASSHCQPLDDATGVPAVPAQRKARREQENRVSTLTP</sequence>
<keyword evidence="3" id="KW-1185">Reference proteome</keyword>
<comment type="caution">
    <text evidence="2">The sequence shown here is derived from an EMBL/GenBank/DDBJ whole genome shotgun (WGS) entry which is preliminary data.</text>
</comment>
<feature type="region of interest" description="Disordered" evidence="1">
    <location>
        <begin position="92"/>
        <end position="151"/>
    </location>
</feature>
<evidence type="ECO:0000313" key="3">
    <source>
        <dbReference type="Proteomes" id="UP001500124"/>
    </source>
</evidence>